<dbReference type="EMBL" id="CAJNOQ010012137">
    <property type="protein sequence ID" value="CAF1292818.1"/>
    <property type="molecule type" value="Genomic_DNA"/>
</dbReference>
<dbReference type="AlphaFoldDB" id="A0A815CVE0"/>
<evidence type="ECO:0000313" key="2">
    <source>
        <dbReference type="EMBL" id="CAF4101732.1"/>
    </source>
</evidence>
<name>A0A815CVE0_9BILA</name>
<accession>A0A815CVE0</accession>
<evidence type="ECO:0000313" key="3">
    <source>
        <dbReference type="Proteomes" id="UP000663829"/>
    </source>
</evidence>
<dbReference type="EMBL" id="CAJOBC010033628">
    <property type="protein sequence ID" value="CAF4101732.1"/>
    <property type="molecule type" value="Genomic_DNA"/>
</dbReference>
<evidence type="ECO:0000313" key="1">
    <source>
        <dbReference type="EMBL" id="CAF1292818.1"/>
    </source>
</evidence>
<proteinExistence type="predicted"/>
<dbReference type="Proteomes" id="UP000681722">
    <property type="component" value="Unassembled WGS sequence"/>
</dbReference>
<protein>
    <submittedName>
        <fullName evidence="1">Uncharacterized protein</fullName>
    </submittedName>
</protein>
<comment type="caution">
    <text evidence="1">The sequence shown here is derived from an EMBL/GenBank/DDBJ whole genome shotgun (WGS) entry which is preliminary data.</text>
</comment>
<dbReference type="Proteomes" id="UP000663829">
    <property type="component" value="Unassembled WGS sequence"/>
</dbReference>
<feature type="non-terminal residue" evidence="1">
    <location>
        <position position="1"/>
    </location>
</feature>
<reference evidence="1" key="1">
    <citation type="submission" date="2021-02" db="EMBL/GenBank/DDBJ databases">
        <authorList>
            <person name="Nowell W R."/>
        </authorList>
    </citation>
    <scope>NUCLEOTIDE SEQUENCE</scope>
</reference>
<gene>
    <name evidence="1" type="ORF">GPM918_LOCUS28125</name>
    <name evidence="2" type="ORF">SRO942_LOCUS28587</name>
</gene>
<sequence length="364" mass="41480">NMLSYIGYNPTDETIIEFYKPNLPDCIFGAVTSYRDVPAIHSTLSNICLDQILKKNKLSSCMYQNVPDAPHFILQLHDSYWVVSLNTSVECFKIPIIPSDNAYKNVVMKNERILLSSASLLKVPNNTMISCDDFNIMGKQKVITYSLIIYNIPHTLIGKPLINGNNSVVVIQNGTSSTIDADIFDIEKHLNDSSVPRLIYIDANMDVVNRVLPPMQPPYISTIRQSLLSPLSWTWNETNIATMISALRDFEEKCFGYRLVLFEIGCHSVFWNILELNPDLFGFVEEQLCQNTRDLFDNQPTLSTNTQPDLNKDFKPVYGLLTTSSEFVFYRLTPPAQAIIRPKSPGVVEENETMCYFKNFIRMK</sequence>
<keyword evidence="3" id="KW-1185">Reference proteome</keyword>
<organism evidence="1 3">
    <name type="scientific">Didymodactylos carnosus</name>
    <dbReference type="NCBI Taxonomy" id="1234261"/>
    <lineage>
        <taxon>Eukaryota</taxon>
        <taxon>Metazoa</taxon>
        <taxon>Spiralia</taxon>
        <taxon>Gnathifera</taxon>
        <taxon>Rotifera</taxon>
        <taxon>Eurotatoria</taxon>
        <taxon>Bdelloidea</taxon>
        <taxon>Philodinida</taxon>
        <taxon>Philodinidae</taxon>
        <taxon>Didymodactylos</taxon>
    </lineage>
</organism>